<evidence type="ECO:0000313" key="3">
    <source>
        <dbReference type="Proteomes" id="UP000664399"/>
    </source>
</evidence>
<feature type="region of interest" description="Disordered" evidence="1">
    <location>
        <begin position="182"/>
        <end position="215"/>
    </location>
</feature>
<evidence type="ECO:0000256" key="1">
    <source>
        <dbReference type="SAM" id="MobiDB-lite"/>
    </source>
</evidence>
<name>A0ABS3LNG1_9PROT</name>
<evidence type="ECO:0000313" key="2">
    <source>
        <dbReference type="EMBL" id="MBO1328890.1"/>
    </source>
</evidence>
<dbReference type="Proteomes" id="UP000664399">
    <property type="component" value="Unassembled WGS sequence"/>
</dbReference>
<proteinExistence type="predicted"/>
<dbReference type="Gene3D" id="1.10.357.10">
    <property type="entry name" value="Tetracycline Repressor, domain 2"/>
    <property type="match status" value="1"/>
</dbReference>
<dbReference type="RefSeq" id="WP_207854770.1">
    <property type="nucleotide sequence ID" value="NZ_JAFVMG010000011.1"/>
</dbReference>
<feature type="compositionally biased region" description="Polar residues" evidence="1">
    <location>
        <begin position="205"/>
        <end position="215"/>
    </location>
</feature>
<dbReference type="InterPro" id="IPR009057">
    <property type="entry name" value="Homeodomain-like_sf"/>
</dbReference>
<organism evidence="2 3">
    <name type="scientific">Acetobacter suratthaniensis</name>
    <dbReference type="NCBI Taxonomy" id="1502841"/>
    <lineage>
        <taxon>Bacteria</taxon>
        <taxon>Pseudomonadati</taxon>
        <taxon>Pseudomonadota</taxon>
        <taxon>Alphaproteobacteria</taxon>
        <taxon>Acetobacterales</taxon>
        <taxon>Acetobacteraceae</taxon>
        <taxon>Acetobacter</taxon>
    </lineage>
</organism>
<feature type="compositionally biased region" description="Acidic residues" evidence="1">
    <location>
        <begin position="189"/>
        <end position="204"/>
    </location>
</feature>
<comment type="caution">
    <text evidence="2">The sequence shown here is derived from an EMBL/GenBank/DDBJ whole genome shotgun (WGS) entry which is preliminary data.</text>
</comment>
<gene>
    <name evidence="2" type="ORF">J2D75_10440</name>
</gene>
<reference evidence="2 3" key="1">
    <citation type="submission" date="2021-03" db="EMBL/GenBank/DDBJ databases">
        <title>The complete genome sequence of Acetobacter suratthaniensis TBRC 1719.</title>
        <authorList>
            <person name="Charoenyingcharoen P."/>
            <person name="Yukphan P."/>
        </authorList>
    </citation>
    <scope>NUCLEOTIDE SEQUENCE [LARGE SCALE GENOMIC DNA]</scope>
    <source>
        <strain evidence="2 3">TBRC 1719</strain>
    </source>
</reference>
<protein>
    <submittedName>
        <fullName evidence="2">TetR family transcriptional regulator</fullName>
    </submittedName>
</protein>
<dbReference type="SUPFAM" id="SSF46689">
    <property type="entry name" value="Homeodomain-like"/>
    <property type="match status" value="1"/>
</dbReference>
<dbReference type="EMBL" id="JAFVMG010000011">
    <property type="protein sequence ID" value="MBO1328890.1"/>
    <property type="molecule type" value="Genomic_DNA"/>
</dbReference>
<accession>A0ABS3LNG1</accession>
<sequence>MTTDPFDTALVTAALSLAAEKGWGQFSVQEAARAADLSETEARRRFSCKTKIALALGRMADDAALADDAGYGSTRERLFDLLMRRLDVFQAHRAGVRALLKAMPFDPPMVLALGAATLQSMRQIAQAAGIDAAGLTGMARASALTALWTATFHTWEKDDSTDMGRTMAALDQALDKAGRWGLFASNGTEPEDEAGLPDLPDDTLVDQNWPSETTP</sequence>
<keyword evidence="3" id="KW-1185">Reference proteome</keyword>